<reference evidence="1" key="1">
    <citation type="submission" date="2018-08" db="EMBL/GenBank/DDBJ databases">
        <authorList>
            <consortium name="PulseNet: The National Subtyping Network for Foodborne Disease Surveillance"/>
            <person name="Tarr C.L."/>
            <person name="Trees E."/>
            <person name="Katz L.S."/>
            <person name="Carleton-Romer H.A."/>
            <person name="Stroika S."/>
            <person name="Kucerova Z."/>
            <person name="Roache K.F."/>
            <person name="Sabol A.L."/>
            <person name="Besser J."/>
            <person name="Gerner-Smidt P."/>
        </authorList>
    </citation>
    <scope>NUCLEOTIDE SEQUENCE</scope>
    <source>
        <strain evidence="1">PNUSAS050161</strain>
    </source>
</reference>
<sequence>MMDKQKRKAMLQIAVDSLRAAEYALGQLTDSYTEERDGKFSACHPQSSFASSLGQLTQLRKSLMKARV</sequence>
<accession>A0A5T8WHQ5</accession>
<dbReference type="EMBL" id="AAGGXD010000012">
    <property type="protein sequence ID" value="EBN8299794.1"/>
    <property type="molecule type" value="Genomic_DNA"/>
</dbReference>
<proteinExistence type="predicted"/>
<evidence type="ECO:0000313" key="1">
    <source>
        <dbReference type="EMBL" id="EBN8299794.1"/>
    </source>
</evidence>
<protein>
    <submittedName>
        <fullName evidence="1">Uncharacterized protein</fullName>
    </submittedName>
</protein>
<gene>
    <name evidence="1" type="ORF">D1D77_08620</name>
</gene>
<dbReference type="AlphaFoldDB" id="A0A5T8WHQ5"/>
<name>A0A5T8WHQ5_SALER</name>
<comment type="caution">
    <text evidence="1">The sequence shown here is derived from an EMBL/GenBank/DDBJ whole genome shotgun (WGS) entry which is preliminary data.</text>
</comment>
<organism evidence="1">
    <name type="scientific">Salmonella enterica</name>
    <name type="common">Salmonella choleraesuis</name>
    <dbReference type="NCBI Taxonomy" id="28901"/>
    <lineage>
        <taxon>Bacteria</taxon>
        <taxon>Pseudomonadati</taxon>
        <taxon>Pseudomonadota</taxon>
        <taxon>Gammaproteobacteria</taxon>
        <taxon>Enterobacterales</taxon>
        <taxon>Enterobacteriaceae</taxon>
        <taxon>Salmonella</taxon>
    </lineage>
</organism>